<dbReference type="Proteomes" id="UP000701801">
    <property type="component" value="Unassembled WGS sequence"/>
</dbReference>
<sequence length="113" mass="12308">MSVGAPELPAIAMREPHRSEYVRCSLSLTASAPFPAVSHCYGASRVFPGYWTLLLCGILHAETPKRAMAGASNVQQLEKRGRALARQLERRPAIVTRSGDEGLFAETIISDQI</sequence>
<protein>
    <submittedName>
        <fullName evidence="1">Uncharacterized protein</fullName>
    </submittedName>
</protein>
<accession>A0A9N9M240</accession>
<name>A0A9N9M240_9HELO</name>
<organism evidence="1 2">
    <name type="scientific">Hymenoscyphus albidus</name>
    <dbReference type="NCBI Taxonomy" id="595503"/>
    <lineage>
        <taxon>Eukaryota</taxon>
        <taxon>Fungi</taxon>
        <taxon>Dikarya</taxon>
        <taxon>Ascomycota</taxon>
        <taxon>Pezizomycotina</taxon>
        <taxon>Leotiomycetes</taxon>
        <taxon>Helotiales</taxon>
        <taxon>Helotiaceae</taxon>
        <taxon>Hymenoscyphus</taxon>
    </lineage>
</organism>
<keyword evidence="2" id="KW-1185">Reference proteome</keyword>
<evidence type="ECO:0000313" key="2">
    <source>
        <dbReference type="Proteomes" id="UP000701801"/>
    </source>
</evidence>
<evidence type="ECO:0000313" key="1">
    <source>
        <dbReference type="EMBL" id="CAG8984063.1"/>
    </source>
</evidence>
<comment type="caution">
    <text evidence="1">The sequence shown here is derived from an EMBL/GenBank/DDBJ whole genome shotgun (WGS) entry which is preliminary data.</text>
</comment>
<reference evidence="1" key="1">
    <citation type="submission" date="2021-07" db="EMBL/GenBank/DDBJ databases">
        <authorList>
            <person name="Durling M."/>
        </authorList>
    </citation>
    <scope>NUCLEOTIDE SEQUENCE</scope>
</reference>
<gene>
    <name evidence="1" type="ORF">HYALB_00003005</name>
</gene>
<dbReference type="AlphaFoldDB" id="A0A9N9M240"/>
<proteinExistence type="predicted"/>
<dbReference type="EMBL" id="CAJVRM010000749">
    <property type="protein sequence ID" value="CAG8984063.1"/>
    <property type="molecule type" value="Genomic_DNA"/>
</dbReference>